<reference evidence="4" key="1">
    <citation type="submission" date="2025-08" db="UniProtKB">
        <authorList>
            <consortium name="RefSeq"/>
        </authorList>
    </citation>
    <scope>IDENTIFICATION</scope>
    <source>
        <strain evidence="4">USDA-PBARC FA_bdor</strain>
        <tissue evidence="4">Whole organism</tissue>
    </source>
</reference>
<evidence type="ECO:0000259" key="2">
    <source>
        <dbReference type="Pfam" id="PF20434"/>
    </source>
</evidence>
<dbReference type="Proteomes" id="UP000694866">
    <property type="component" value="Unplaced"/>
</dbReference>
<evidence type="ECO:0000256" key="1">
    <source>
        <dbReference type="ARBA" id="ARBA00022801"/>
    </source>
</evidence>
<dbReference type="SUPFAM" id="SSF53474">
    <property type="entry name" value="alpha/beta-Hydrolases"/>
    <property type="match status" value="1"/>
</dbReference>
<dbReference type="Gene3D" id="3.40.50.1820">
    <property type="entry name" value="alpha/beta hydrolase"/>
    <property type="match status" value="1"/>
</dbReference>
<evidence type="ECO:0000313" key="4">
    <source>
        <dbReference type="RefSeq" id="XP_011314107.1"/>
    </source>
</evidence>
<feature type="domain" description="BD-FAE-like" evidence="2">
    <location>
        <begin position="61"/>
        <end position="156"/>
    </location>
</feature>
<dbReference type="GeneID" id="105273391"/>
<dbReference type="KEGG" id="fas:105273391"/>
<sequence>MSFNPELEKLYSPSMWSRRYGSAELISKFVELSHKVVDEARKTIPCQIDIPYGSSERMKYDIYGTNLSNDAPVVIFIHGGYYQEGSKETIGFGIPSLVAQGIKVILLGYDLCPAVKLADIVGQIKVATTEILTISKKNEATNVWIVGHSAGAHLAASLLHDVEWRARMAERNLLPLLKGIALFGGIYHLRDILDLSTNAVLQLTEEEIKKYSFNDLDTTELTPVEGINVIVGVGECDSPEFIQSSKHYAQQLLKFVDRVHYIFFRNSTDHFDIVENLLNPDNLLTKLIIHNVKQEAL</sequence>
<dbReference type="AlphaFoldDB" id="A0A9R1TRM2"/>
<evidence type="ECO:0000313" key="3">
    <source>
        <dbReference type="Proteomes" id="UP000694866"/>
    </source>
</evidence>
<dbReference type="GO" id="GO:0004061">
    <property type="term" value="F:arylformamidase activity"/>
    <property type="evidence" value="ECO:0007669"/>
    <property type="project" value="TreeGrafter"/>
</dbReference>
<dbReference type="InterPro" id="IPR050300">
    <property type="entry name" value="GDXG_lipolytic_enzyme"/>
</dbReference>
<proteinExistence type="predicted"/>
<dbReference type="CTD" id="33907"/>
<dbReference type="RefSeq" id="XP_011314107.1">
    <property type="nucleotide sequence ID" value="XM_011315805.1"/>
</dbReference>
<gene>
    <name evidence="4" type="primary">KFase</name>
</gene>
<protein>
    <submittedName>
        <fullName evidence="4">Kynurenine formamidase isoform X1</fullName>
    </submittedName>
</protein>
<name>A0A9R1TRM2_9HYME</name>
<dbReference type="Pfam" id="PF20434">
    <property type="entry name" value="BD-FAE"/>
    <property type="match status" value="1"/>
</dbReference>
<dbReference type="InterPro" id="IPR049492">
    <property type="entry name" value="BD-FAE-like_dom"/>
</dbReference>
<dbReference type="PANTHER" id="PTHR48081">
    <property type="entry name" value="AB HYDROLASE SUPERFAMILY PROTEIN C4A8.06C"/>
    <property type="match status" value="1"/>
</dbReference>
<keyword evidence="1" id="KW-0378">Hydrolase</keyword>
<dbReference type="OrthoDB" id="433474at2759"/>
<dbReference type="PANTHER" id="PTHR48081:SF33">
    <property type="entry name" value="KYNURENINE FORMAMIDASE"/>
    <property type="match status" value="1"/>
</dbReference>
<accession>A0A9R1TRM2</accession>
<organism evidence="3 4">
    <name type="scientific">Fopius arisanus</name>
    <dbReference type="NCBI Taxonomy" id="64838"/>
    <lineage>
        <taxon>Eukaryota</taxon>
        <taxon>Metazoa</taxon>
        <taxon>Ecdysozoa</taxon>
        <taxon>Arthropoda</taxon>
        <taxon>Hexapoda</taxon>
        <taxon>Insecta</taxon>
        <taxon>Pterygota</taxon>
        <taxon>Neoptera</taxon>
        <taxon>Endopterygota</taxon>
        <taxon>Hymenoptera</taxon>
        <taxon>Apocrita</taxon>
        <taxon>Ichneumonoidea</taxon>
        <taxon>Braconidae</taxon>
        <taxon>Opiinae</taxon>
        <taxon>Fopius</taxon>
    </lineage>
</organism>
<dbReference type="InterPro" id="IPR029058">
    <property type="entry name" value="AB_hydrolase_fold"/>
</dbReference>
<keyword evidence="3" id="KW-1185">Reference proteome</keyword>